<gene>
    <name evidence="3" type="ORF">ACFQ07_32115</name>
</gene>
<dbReference type="Proteomes" id="UP001597083">
    <property type="component" value="Unassembled WGS sequence"/>
</dbReference>
<evidence type="ECO:0000256" key="1">
    <source>
        <dbReference type="SAM" id="MobiDB-lite"/>
    </source>
</evidence>
<feature type="region of interest" description="Disordered" evidence="1">
    <location>
        <begin position="1"/>
        <end position="24"/>
    </location>
</feature>
<evidence type="ECO:0000313" key="3">
    <source>
        <dbReference type="EMBL" id="MFD0856920.1"/>
    </source>
</evidence>
<name>A0ABW3CSN7_9ACTN</name>
<proteinExistence type="predicted"/>
<organism evidence="3 4">
    <name type="scientific">Actinomadura adrarensis</name>
    <dbReference type="NCBI Taxonomy" id="1819600"/>
    <lineage>
        <taxon>Bacteria</taxon>
        <taxon>Bacillati</taxon>
        <taxon>Actinomycetota</taxon>
        <taxon>Actinomycetes</taxon>
        <taxon>Streptosporangiales</taxon>
        <taxon>Thermomonosporaceae</taxon>
        <taxon>Actinomadura</taxon>
    </lineage>
</organism>
<protein>
    <submittedName>
        <fullName evidence="3">DUF397 domain-containing protein</fullName>
    </submittedName>
</protein>
<evidence type="ECO:0000313" key="4">
    <source>
        <dbReference type="Proteomes" id="UP001597083"/>
    </source>
</evidence>
<dbReference type="EMBL" id="JBHTIR010004301">
    <property type="protein sequence ID" value="MFD0856920.1"/>
    <property type="molecule type" value="Genomic_DNA"/>
</dbReference>
<reference evidence="4" key="1">
    <citation type="journal article" date="2019" name="Int. J. Syst. Evol. Microbiol.">
        <title>The Global Catalogue of Microorganisms (GCM) 10K type strain sequencing project: providing services to taxonomists for standard genome sequencing and annotation.</title>
        <authorList>
            <consortium name="The Broad Institute Genomics Platform"/>
            <consortium name="The Broad Institute Genome Sequencing Center for Infectious Disease"/>
            <person name="Wu L."/>
            <person name="Ma J."/>
        </authorList>
    </citation>
    <scope>NUCLEOTIDE SEQUENCE [LARGE SCALE GENOMIC DNA]</scope>
    <source>
        <strain evidence="4">JCM 31696</strain>
    </source>
</reference>
<sequence>MSSLDPTATRWRKSSHSAGSGGDCVEIADITQGIAIRDSKDPQGPHLIIHTTAWHSLAREIKTGIHDQT</sequence>
<accession>A0ABW3CSN7</accession>
<comment type="caution">
    <text evidence="3">The sequence shown here is derived from an EMBL/GenBank/DDBJ whole genome shotgun (WGS) entry which is preliminary data.</text>
</comment>
<dbReference type="InterPro" id="IPR007278">
    <property type="entry name" value="DUF397"/>
</dbReference>
<evidence type="ECO:0000259" key="2">
    <source>
        <dbReference type="Pfam" id="PF04149"/>
    </source>
</evidence>
<keyword evidence="4" id="KW-1185">Reference proteome</keyword>
<dbReference type="Pfam" id="PF04149">
    <property type="entry name" value="DUF397"/>
    <property type="match status" value="1"/>
</dbReference>
<feature type="domain" description="DUF397" evidence="2">
    <location>
        <begin position="10"/>
        <end position="62"/>
    </location>
</feature>